<name>A0AAE9WG07_9SCHI</name>
<gene>
    <name evidence="1" type="primary">gem7</name>
    <name evidence="1" type="ORF">SOMG_04993</name>
</gene>
<dbReference type="InterPro" id="IPR020338">
    <property type="entry name" value="SMN_gemin7"/>
</dbReference>
<dbReference type="Proteomes" id="UP001212411">
    <property type="component" value="Chromosome 3"/>
</dbReference>
<dbReference type="Pfam" id="PF11095">
    <property type="entry name" value="Gemin7"/>
    <property type="match status" value="1"/>
</dbReference>
<dbReference type="KEGG" id="som:SOMG_04993"/>
<dbReference type="EMBL" id="CP115613">
    <property type="protein sequence ID" value="WBW74979.1"/>
    <property type="molecule type" value="Genomic_DNA"/>
</dbReference>
<organism evidence="1 2">
    <name type="scientific">Schizosaccharomyces osmophilus</name>
    <dbReference type="NCBI Taxonomy" id="2545709"/>
    <lineage>
        <taxon>Eukaryota</taxon>
        <taxon>Fungi</taxon>
        <taxon>Dikarya</taxon>
        <taxon>Ascomycota</taxon>
        <taxon>Taphrinomycotina</taxon>
        <taxon>Schizosaccharomycetes</taxon>
        <taxon>Schizosaccharomycetales</taxon>
        <taxon>Schizosaccharomycetaceae</taxon>
        <taxon>Schizosaccharomyces</taxon>
    </lineage>
</organism>
<dbReference type="GeneID" id="80878457"/>
<keyword evidence="2" id="KW-1185">Reference proteome</keyword>
<dbReference type="GO" id="GO:0000387">
    <property type="term" value="P:spliceosomal snRNP assembly"/>
    <property type="evidence" value="ECO:0007669"/>
    <property type="project" value="TreeGrafter"/>
</dbReference>
<dbReference type="AlphaFoldDB" id="A0AAE9WG07"/>
<dbReference type="GO" id="GO:0034719">
    <property type="term" value="C:SMN-Sm protein complex"/>
    <property type="evidence" value="ECO:0007669"/>
    <property type="project" value="InterPro"/>
</dbReference>
<proteinExistence type="predicted"/>
<evidence type="ECO:0000313" key="2">
    <source>
        <dbReference type="Proteomes" id="UP001212411"/>
    </source>
</evidence>
<protein>
    <submittedName>
        <fullName evidence="1">SMN complex subunit Gem7</fullName>
    </submittedName>
</protein>
<reference evidence="1 2" key="1">
    <citation type="journal article" date="2023" name="G3 (Bethesda)">
        <title>A high-quality reference genome for the fission yeast Schizosaccharomyces osmophilus.</title>
        <authorList>
            <person name="Jia G.S."/>
            <person name="Zhang W.C."/>
            <person name="Liang Y."/>
            <person name="Liu X.H."/>
            <person name="Rhind N."/>
            <person name="Pidoux A."/>
            <person name="Brysch-Herzberg M."/>
            <person name="Du L.L."/>
        </authorList>
    </citation>
    <scope>NUCLEOTIDE SEQUENCE [LARGE SCALE GENOMIC DNA]</scope>
    <source>
        <strain evidence="1 2">CBS 15793</strain>
    </source>
</reference>
<sequence>MVDVSDNSLAFQQRMRTLRFYRKMSSSTPAVVLYLHDQKELQAEFSGIDSSESKVAVSHLHTDWGIVDKAVVRAGDIANIEYILQQEEGEI</sequence>
<dbReference type="PANTHER" id="PTHR14679:SF1">
    <property type="entry name" value="GEM-ASSOCIATED PROTEIN 7"/>
    <property type="match status" value="1"/>
</dbReference>
<dbReference type="RefSeq" id="XP_056039222.1">
    <property type="nucleotide sequence ID" value="XM_056183768.1"/>
</dbReference>
<dbReference type="Gene3D" id="2.30.30.100">
    <property type="match status" value="1"/>
</dbReference>
<accession>A0AAE9WG07</accession>
<evidence type="ECO:0000313" key="1">
    <source>
        <dbReference type="EMBL" id="WBW74979.1"/>
    </source>
</evidence>
<dbReference type="PANTHER" id="PTHR14679">
    <property type="entry name" value="GEM-ASSOCIATED PROTEIN 7"/>
    <property type="match status" value="1"/>
</dbReference>